<dbReference type="EMBL" id="JAQZSM010000035">
    <property type="protein sequence ID" value="MDD7973460.1"/>
    <property type="molecule type" value="Genomic_DNA"/>
</dbReference>
<reference evidence="2" key="1">
    <citation type="submission" date="2023-02" db="EMBL/GenBank/DDBJ databases">
        <title>Description of Roseinatronobacter alkalisoli sp. nov., an alkaliphilic bacerium isolated from soda soil.</title>
        <authorList>
            <person name="Wei W."/>
        </authorList>
    </citation>
    <scope>NUCLEOTIDE SEQUENCE</scope>
    <source>
        <strain evidence="2">HJB301</strain>
    </source>
</reference>
<sequence length="70" mass="7661">MIPDYTFRFIALDVETACSDAGSICQIGLACVWPDNRIHTFSTLVNPGTAFDAFNIRLHGIGPDHVRNAP</sequence>
<dbReference type="GO" id="GO:0004527">
    <property type="term" value="F:exonuclease activity"/>
    <property type="evidence" value="ECO:0007669"/>
    <property type="project" value="UniProtKB-KW"/>
</dbReference>
<feature type="domain" description="Exonuclease" evidence="1">
    <location>
        <begin position="10"/>
        <end position="70"/>
    </location>
</feature>
<dbReference type="InterPro" id="IPR013520">
    <property type="entry name" value="Ribonucl_H"/>
</dbReference>
<dbReference type="Pfam" id="PF00929">
    <property type="entry name" value="RNase_T"/>
    <property type="match status" value="1"/>
</dbReference>
<gene>
    <name evidence="2" type="ORF">PUT78_20560</name>
</gene>
<accession>A0ABT5TFL0</accession>
<keyword evidence="3" id="KW-1185">Reference proteome</keyword>
<keyword evidence="2" id="KW-0269">Exonuclease</keyword>
<keyword evidence="2" id="KW-0378">Hydrolase</keyword>
<proteinExistence type="predicted"/>
<protein>
    <submittedName>
        <fullName evidence="2">Exonuclease domain-containing protein</fullName>
    </submittedName>
</protein>
<evidence type="ECO:0000313" key="3">
    <source>
        <dbReference type="Proteomes" id="UP001431784"/>
    </source>
</evidence>
<dbReference type="Gene3D" id="3.30.420.10">
    <property type="entry name" value="Ribonuclease H-like superfamily/Ribonuclease H"/>
    <property type="match status" value="1"/>
</dbReference>
<comment type="caution">
    <text evidence="2">The sequence shown here is derived from an EMBL/GenBank/DDBJ whole genome shotgun (WGS) entry which is preliminary data.</text>
</comment>
<evidence type="ECO:0000259" key="1">
    <source>
        <dbReference type="Pfam" id="PF00929"/>
    </source>
</evidence>
<organism evidence="2 3">
    <name type="scientific">Roseinatronobacter alkalisoli</name>
    <dbReference type="NCBI Taxonomy" id="3028235"/>
    <lineage>
        <taxon>Bacteria</taxon>
        <taxon>Pseudomonadati</taxon>
        <taxon>Pseudomonadota</taxon>
        <taxon>Alphaproteobacteria</taxon>
        <taxon>Rhodobacterales</taxon>
        <taxon>Paracoccaceae</taxon>
        <taxon>Roseinatronobacter</taxon>
    </lineage>
</organism>
<dbReference type="InterPro" id="IPR036397">
    <property type="entry name" value="RNaseH_sf"/>
</dbReference>
<keyword evidence="2" id="KW-0540">Nuclease</keyword>
<dbReference type="Proteomes" id="UP001431784">
    <property type="component" value="Unassembled WGS sequence"/>
</dbReference>
<evidence type="ECO:0000313" key="2">
    <source>
        <dbReference type="EMBL" id="MDD7973460.1"/>
    </source>
</evidence>
<dbReference type="SUPFAM" id="SSF53098">
    <property type="entry name" value="Ribonuclease H-like"/>
    <property type="match status" value="1"/>
</dbReference>
<dbReference type="InterPro" id="IPR012337">
    <property type="entry name" value="RNaseH-like_sf"/>
</dbReference>
<name>A0ABT5TFL0_9RHOB</name>